<comment type="caution">
    <text evidence="3">The sequence shown here is derived from an EMBL/GenBank/DDBJ whole genome shotgun (WGS) entry which is preliminary data.</text>
</comment>
<dbReference type="Gene3D" id="3.30.420.430">
    <property type="match status" value="1"/>
</dbReference>
<keyword evidence="4" id="KW-1185">Reference proteome</keyword>
<dbReference type="InterPro" id="IPR018392">
    <property type="entry name" value="LysM"/>
</dbReference>
<dbReference type="InterPro" id="IPR041498">
    <property type="entry name" value="Big_6"/>
</dbReference>
<dbReference type="EMBL" id="JACTNG010000003">
    <property type="protein sequence ID" value="MBO1078670.1"/>
    <property type="molecule type" value="Genomic_DNA"/>
</dbReference>
<evidence type="ECO:0000313" key="3">
    <source>
        <dbReference type="EMBL" id="MBO1078670.1"/>
    </source>
</evidence>
<feature type="transmembrane region" description="Helical" evidence="1">
    <location>
        <begin position="7"/>
        <end position="27"/>
    </location>
</feature>
<accession>A0ABS3KMH1</accession>
<protein>
    <submittedName>
        <fullName evidence="3">LysM peptidoglycan-binding domain-containing protein</fullName>
    </submittedName>
</protein>
<sequence length="324" mass="33642">MTGQRGMWLGLGGLAGVAVLGGAALWWRQPAPPAAPEPAVAALPRPVTGAPPAAEPEAPRFDVARVGAQGAAVVAGRAAPGAEVSLRDQDRELGRARADARGEFVILPTEPLAPGPHALTLRTRDAAGQERQGSEEVVVLVPDAARPGDAPVAVLLPPPGAAAPPRVLQAAPPAGGGRLNLDVVDYDEAGAMRFAGTAPPGGRLRLYVDQHHAGDAAADAAGRWMLSPQPVPEPGRHTLRVDQIGSQGRVLARLELPFQREAAGVAAVGAVGRMVVQPGHNLWRIARETYGRGIRYTVIQQANADQIRDPARIYPGQVFALPSP</sequence>
<name>A0ABS3KMH1_9PROT</name>
<keyword evidence="1" id="KW-0812">Transmembrane</keyword>
<feature type="domain" description="LysM" evidence="2">
    <location>
        <begin position="272"/>
        <end position="321"/>
    </location>
</feature>
<dbReference type="RefSeq" id="WP_207416115.1">
    <property type="nucleotide sequence ID" value="NZ_CP061177.1"/>
</dbReference>
<evidence type="ECO:0000259" key="2">
    <source>
        <dbReference type="PROSITE" id="PS51782"/>
    </source>
</evidence>
<organism evidence="3 4">
    <name type="scientific">Roseomonas haemaphysalidis</name>
    <dbReference type="NCBI Taxonomy" id="2768162"/>
    <lineage>
        <taxon>Bacteria</taxon>
        <taxon>Pseudomonadati</taxon>
        <taxon>Pseudomonadota</taxon>
        <taxon>Alphaproteobacteria</taxon>
        <taxon>Acetobacterales</taxon>
        <taxon>Roseomonadaceae</taxon>
        <taxon>Roseomonas</taxon>
    </lineage>
</organism>
<dbReference type="Gene3D" id="3.10.350.10">
    <property type="entry name" value="LysM domain"/>
    <property type="match status" value="1"/>
</dbReference>
<dbReference type="InterPro" id="IPR036779">
    <property type="entry name" value="LysM_dom_sf"/>
</dbReference>
<dbReference type="Proteomes" id="UP001518989">
    <property type="component" value="Unassembled WGS sequence"/>
</dbReference>
<reference evidence="3 4" key="1">
    <citation type="submission" date="2020-09" db="EMBL/GenBank/DDBJ databases">
        <title>Roseomonas.</title>
        <authorList>
            <person name="Zhu W."/>
        </authorList>
    </citation>
    <scope>NUCLEOTIDE SEQUENCE [LARGE SCALE GENOMIC DNA]</scope>
    <source>
        <strain evidence="3 4">573</strain>
    </source>
</reference>
<gene>
    <name evidence="3" type="ORF">IAI61_06480</name>
</gene>
<dbReference type="PROSITE" id="PS51782">
    <property type="entry name" value="LYSM"/>
    <property type="match status" value="1"/>
</dbReference>
<evidence type="ECO:0000256" key="1">
    <source>
        <dbReference type="SAM" id="Phobius"/>
    </source>
</evidence>
<keyword evidence="1" id="KW-0472">Membrane</keyword>
<proteinExistence type="predicted"/>
<dbReference type="Pfam" id="PF01476">
    <property type="entry name" value="LysM"/>
    <property type="match status" value="1"/>
</dbReference>
<dbReference type="Pfam" id="PF17936">
    <property type="entry name" value="Big_6"/>
    <property type="match status" value="1"/>
</dbReference>
<evidence type="ECO:0000313" key="4">
    <source>
        <dbReference type="Proteomes" id="UP001518989"/>
    </source>
</evidence>
<keyword evidence="1" id="KW-1133">Transmembrane helix</keyword>
<dbReference type="CDD" id="cd00118">
    <property type="entry name" value="LysM"/>
    <property type="match status" value="1"/>
</dbReference>